<feature type="region of interest" description="Disordered" evidence="1">
    <location>
        <begin position="34"/>
        <end position="54"/>
    </location>
</feature>
<name>A0AAW1M029_POPJA</name>
<accession>A0AAW1M029</accession>
<evidence type="ECO:0000313" key="2">
    <source>
        <dbReference type="EMBL" id="KAK9739309.1"/>
    </source>
</evidence>
<organism evidence="2 3">
    <name type="scientific">Popillia japonica</name>
    <name type="common">Japanese beetle</name>
    <dbReference type="NCBI Taxonomy" id="7064"/>
    <lineage>
        <taxon>Eukaryota</taxon>
        <taxon>Metazoa</taxon>
        <taxon>Ecdysozoa</taxon>
        <taxon>Arthropoda</taxon>
        <taxon>Hexapoda</taxon>
        <taxon>Insecta</taxon>
        <taxon>Pterygota</taxon>
        <taxon>Neoptera</taxon>
        <taxon>Endopterygota</taxon>
        <taxon>Coleoptera</taxon>
        <taxon>Polyphaga</taxon>
        <taxon>Scarabaeiformia</taxon>
        <taxon>Scarabaeidae</taxon>
        <taxon>Rutelinae</taxon>
        <taxon>Popillia</taxon>
    </lineage>
</organism>
<gene>
    <name evidence="2" type="ORF">QE152_g9143</name>
</gene>
<comment type="caution">
    <text evidence="2">The sequence shown here is derived from an EMBL/GenBank/DDBJ whole genome shotgun (WGS) entry which is preliminary data.</text>
</comment>
<keyword evidence="3" id="KW-1185">Reference proteome</keyword>
<protein>
    <submittedName>
        <fullName evidence="2">Uncharacterized protein</fullName>
    </submittedName>
</protein>
<proteinExistence type="predicted"/>
<dbReference type="Proteomes" id="UP001458880">
    <property type="component" value="Unassembled WGS sequence"/>
</dbReference>
<evidence type="ECO:0000256" key="1">
    <source>
        <dbReference type="SAM" id="MobiDB-lite"/>
    </source>
</evidence>
<sequence>MTQPSTGYDRVGHRNLLSPVAILIKKLVYLSRGPRGRSDNYSHNPVRAVNPARSTTHVQVQSMDFIEEFDDLIKIINNLNKSSENQKQVASLLKGIKGRLEDAE</sequence>
<evidence type="ECO:0000313" key="3">
    <source>
        <dbReference type="Proteomes" id="UP001458880"/>
    </source>
</evidence>
<reference evidence="2 3" key="1">
    <citation type="journal article" date="2024" name="BMC Genomics">
        <title>De novo assembly and annotation of Popillia japonica's genome with initial clues to its potential as an invasive pest.</title>
        <authorList>
            <person name="Cucini C."/>
            <person name="Boschi S."/>
            <person name="Funari R."/>
            <person name="Cardaioli E."/>
            <person name="Iannotti N."/>
            <person name="Marturano G."/>
            <person name="Paoli F."/>
            <person name="Bruttini M."/>
            <person name="Carapelli A."/>
            <person name="Frati F."/>
            <person name="Nardi F."/>
        </authorList>
    </citation>
    <scope>NUCLEOTIDE SEQUENCE [LARGE SCALE GENOMIC DNA]</scope>
    <source>
        <strain evidence="2">DMR45628</strain>
    </source>
</reference>
<dbReference type="AlphaFoldDB" id="A0AAW1M029"/>
<dbReference type="EMBL" id="JASPKY010000076">
    <property type="protein sequence ID" value="KAK9739309.1"/>
    <property type="molecule type" value="Genomic_DNA"/>
</dbReference>